<name>A0A3P7KC52_STRVU</name>
<evidence type="ECO:0000313" key="2">
    <source>
        <dbReference type="EMBL" id="VDM68865.1"/>
    </source>
</evidence>
<proteinExistence type="predicted"/>
<dbReference type="Proteomes" id="UP000270094">
    <property type="component" value="Unassembled WGS sequence"/>
</dbReference>
<sequence length="111" mass="12482">MKEEFKEIPQGPSRLSCFATTLKNEEGTRASSRQRISTTKRFYTNLFRSSTPVSNPLIPTREIQPRISPAGVAPQFRPATTPGPDHISADLLRAGRHRLHEILAEHLTSYL</sequence>
<evidence type="ECO:0000313" key="3">
    <source>
        <dbReference type="Proteomes" id="UP000270094"/>
    </source>
</evidence>
<feature type="region of interest" description="Disordered" evidence="1">
    <location>
        <begin position="67"/>
        <end position="87"/>
    </location>
</feature>
<organism evidence="2 3">
    <name type="scientific">Strongylus vulgaris</name>
    <name type="common">Blood worm</name>
    <dbReference type="NCBI Taxonomy" id="40348"/>
    <lineage>
        <taxon>Eukaryota</taxon>
        <taxon>Metazoa</taxon>
        <taxon>Ecdysozoa</taxon>
        <taxon>Nematoda</taxon>
        <taxon>Chromadorea</taxon>
        <taxon>Rhabditida</taxon>
        <taxon>Rhabditina</taxon>
        <taxon>Rhabditomorpha</taxon>
        <taxon>Strongyloidea</taxon>
        <taxon>Strongylidae</taxon>
        <taxon>Strongylus</taxon>
    </lineage>
</organism>
<dbReference type="EMBL" id="UYYB01010257">
    <property type="protein sequence ID" value="VDM68865.1"/>
    <property type="molecule type" value="Genomic_DNA"/>
</dbReference>
<evidence type="ECO:0000256" key="1">
    <source>
        <dbReference type="SAM" id="MobiDB-lite"/>
    </source>
</evidence>
<keyword evidence="3" id="KW-1185">Reference proteome</keyword>
<accession>A0A3P7KC52</accession>
<protein>
    <submittedName>
        <fullName evidence="2">Uncharacterized protein</fullName>
    </submittedName>
</protein>
<reference evidence="2 3" key="1">
    <citation type="submission" date="2018-11" db="EMBL/GenBank/DDBJ databases">
        <authorList>
            <consortium name="Pathogen Informatics"/>
        </authorList>
    </citation>
    <scope>NUCLEOTIDE SEQUENCE [LARGE SCALE GENOMIC DNA]</scope>
</reference>
<dbReference type="AlphaFoldDB" id="A0A3P7KC52"/>
<dbReference type="OrthoDB" id="5849529at2759"/>
<gene>
    <name evidence="2" type="ORF">SVUK_LOCUS3863</name>
</gene>